<reference evidence="5" key="2">
    <citation type="submission" date="2021-04" db="EMBL/GenBank/DDBJ databases">
        <title>Genomic sequence of Actinosynnema pretiosum subsp. pretiosum ATCC 31280 (C-14919).</title>
        <authorList>
            <person name="Bai L."/>
            <person name="Wang X."/>
            <person name="Xiao Y."/>
        </authorList>
    </citation>
    <scope>NUCLEOTIDE SEQUENCE</scope>
    <source>
        <strain evidence="5">ATCC 31280</strain>
    </source>
</reference>
<evidence type="ECO:0000256" key="2">
    <source>
        <dbReference type="ARBA" id="ARBA00022679"/>
    </source>
</evidence>
<dbReference type="EMBL" id="KY489977">
    <property type="protein sequence ID" value="AQZ37122.1"/>
    <property type="molecule type" value="Genomic_DNA"/>
</dbReference>
<evidence type="ECO:0000313" key="5">
    <source>
        <dbReference type="EMBL" id="QUF05267.1"/>
    </source>
</evidence>
<gene>
    <name evidence="5" type="ORF">KCV87_03905</name>
</gene>
<organism evidence="4">
    <name type="scientific">Actinosynnema pretiosum subsp. pretiosum</name>
    <dbReference type="NCBI Taxonomy" id="103721"/>
    <lineage>
        <taxon>Bacteria</taxon>
        <taxon>Bacillati</taxon>
        <taxon>Actinomycetota</taxon>
        <taxon>Actinomycetes</taxon>
        <taxon>Pseudonocardiales</taxon>
        <taxon>Pseudonocardiaceae</taxon>
        <taxon>Actinosynnema</taxon>
    </lineage>
</organism>
<dbReference type="Pfam" id="PF13649">
    <property type="entry name" value="Methyltransf_25"/>
    <property type="match status" value="1"/>
</dbReference>
<dbReference type="CDD" id="cd02440">
    <property type="entry name" value="AdoMet_MTases"/>
    <property type="match status" value="1"/>
</dbReference>
<feature type="domain" description="Methyltransferase" evidence="3">
    <location>
        <begin position="50"/>
        <end position="140"/>
    </location>
</feature>
<dbReference type="GO" id="GO:0032259">
    <property type="term" value="P:methylation"/>
    <property type="evidence" value="ECO:0007669"/>
    <property type="project" value="UniProtKB-KW"/>
</dbReference>
<keyword evidence="2 4" id="KW-0808">Transferase</keyword>
<accession>A0A1U9Y7T4</accession>
<dbReference type="PANTHER" id="PTHR43861">
    <property type="entry name" value="TRANS-ACONITATE 2-METHYLTRANSFERASE-RELATED"/>
    <property type="match status" value="1"/>
</dbReference>
<evidence type="ECO:0000256" key="1">
    <source>
        <dbReference type="ARBA" id="ARBA00022603"/>
    </source>
</evidence>
<dbReference type="AlphaFoldDB" id="A0A1U9Y7T4"/>
<dbReference type="EMBL" id="CP073249">
    <property type="protein sequence ID" value="QUF05267.1"/>
    <property type="molecule type" value="Genomic_DNA"/>
</dbReference>
<evidence type="ECO:0000259" key="3">
    <source>
        <dbReference type="Pfam" id="PF13649"/>
    </source>
</evidence>
<reference evidence="4" key="1">
    <citation type="submission" date="2017-01" db="EMBL/GenBank/DDBJ databases">
        <title>Optimization of ansamitocin biosynthetic pathway.</title>
        <authorList>
            <person name="Ning X."/>
            <person name="Bai L."/>
        </authorList>
    </citation>
    <scope>NUCLEOTIDE SEQUENCE</scope>
    <source>
        <strain evidence="4">ATCC 31280</strain>
    </source>
</reference>
<dbReference type="SUPFAM" id="SSF53335">
    <property type="entry name" value="S-adenosyl-L-methionine-dependent methyltransferases"/>
    <property type="match status" value="1"/>
</dbReference>
<dbReference type="PANTHER" id="PTHR43861:SF1">
    <property type="entry name" value="TRANS-ACONITATE 2-METHYLTRANSFERASE"/>
    <property type="match status" value="1"/>
</dbReference>
<proteinExistence type="predicted"/>
<evidence type="ECO:0000313" key="4">
    <source>
        <dbReference type="EMBL" id="AQZ37122.1"/>
    </source>
</evidence>
<keyword evidence="1 4" id="KW-0489">Methyltransferase</keyword>
<dbReference type="Gene3D" id="3.40.50.150">
    <property type="entry name" value="Vaccinia Virus protein VP39"/>
    <property type="match status" value="1"/>
</dbReference>
<protein>
    <submittedName>
        <fullName evidence="5">Class I SAM-dependent methyltransferase</fullName>
    </submittedName>
    <submittedName>
        <fullName evidence="4">Putative methyltransferase</fullName>
    </submittedName>
</protein>
<sequence>MPDTSTTTRAAYDAVAHRYADLFSDVLKSLPLERALLSAFAELLGPGARVADLGCGPGHLTAHLRALGLSAFGVDLSPTMITIAREANPDLEFAEGSMAQLDLPDDSLAGILAFYSVIHTPPAELPPVLAEFHRVLEPGGHLMLGFFAGDDPEPRAFDHKVVTAYRWSPDALLALLRESGFTEVAGMVREPQVGERFQQAQLLVRAPAAP</sequence>
<dbReference type="Proteomes" id="UP000677152">
    <property type="component" value="Chromosome"/>
</dbReference>
<name>A0A1U9Y7T4_9PSEU</name>
<dbReference type="GO" id="GO:0008168">
    <property type="term" value="F:methyltransferase activity"/>
    <property type="evidence" value="ECO:0007669"/>
    <property type="project" value="UniProtKB-KW"/>
</dbReference>
<dbReference type="InterPro" id="IPR029063">
    <property type="entry name" value="SAM-dependent_MTases_sf"/>
</dbReference>
<dbReference type="InterPro" id="IPR041698">
    <property type="entry name" value="Methyltransf_25"/>
</dbReference>